<feature type="transmembrane region" description="Helical" evidence="1">
    <location>
        <begin position="159"/>
        <end position="186"/>
    </location>
</feature>
<dbReference type="GO" id="GO:0005886">
    <property type="term" value="C:plasma membrane"/>
    <property type="evidence" value="ECO:0007669"/>
    <property type="project" value="TreeGrafter"/>
</dbReference>
<keyword evidence="1" id="KW-1133">Transmembrane helix</keyword>
<evidence type="ECO:0000313" key="4">
    <source>
        <dbReference type="Proteomes" id="UP000254208"/>
    </source>
</evidence>
<dbReference type="InterPro" id="IPR052712">
    <property type="entry name" value="Acid_resist_chaperone_HdeD"/>
</dbReference>
<keyword evidence="1" id="KW-0472">Membrane</keyword>
<dbReference type="Proteomes" id="UP001162044">
    <property type="component" value="Unassembled WGS sequence"/>
</dbReference>
<dbReference type="RefSeq" id="WP_004913580.1">
    <property type="nucleotide sequence ID" value="NZ_ABEXOA020000005.1"/>
</dbReference>
<dbReference type="EMBL" id="UGTZ01000001">
    <property type="protein sequence ID" value="SUC30297.1"/>
    <property type="molecule type" value="Genomic_DNA"/>
</dbReference>
<reference evidence="2" key="2">
    <citation type="submission" date="2023-04" db="EMBL/GenBank/DDBJ databases">
        <authorList>
            <person name="Li W."/>
        </authorList>
    </citation>
    <scope>NUCLEOTIDE SEQUENCE</scope>
    <source>
        <strain evidence="2">QITACRE101</strain>
    </source>
</reference>
<organism evidence="2 5">
    <name type="scientific">Providencia rettgeri</name>
    <dbReference type="NCBI Taxonomy" id="587"/>
    <lineage>
        <taxon>Bacteria</taxon>
        <taxon>Pseudomonadati</taxon>
        <taxon>Pseudomonadota</taxon>
        <taxon>Gammaproteobacteria</taxon>
        <taxon>Enterobacterales</taxon>
        <taxon>Morganellaceae</taxon>
        <taxon>Providencia</taxon>
    </lineage>
</organism>
<evidence type="ECO:0000313" key="5">
    <source>
        <dbReference type="Proteomes" id="UP001162044"/>
    </source>
</evidence>
<dbReference type="EMBL" id="JARVQW010000009">
    <property type="protein sequence ID" value="MDH2306956.1"/>
    <property type="molecule type" value="Genomic_DNA"/>
</dbReference>
<reference evidence="3 4" key="1">
    <citation type="submission" date="2018-06" db="EMBL/GenBank/DDBJ databases">
        <authorList>
            <consortium name="Pathogen Informatics"/>
            <person name="Doyle S."/>
        </authorList>
    </citation>
    <scope>NUCLEOTIDE SEQUENCE [LARGE SCALE GENOMIC DNA]</scope>
    <source>
        <strain evidence="3 4">NCTC11801</strain>
    </source>
</reference>
<dbReference type="OMA" id="VRGPQFG"/>
<feature type="transmembrane region" description="Helical" evidence="1">
    <location>
        <begin position="136"/>
        <end position="153"/>
    </location>
</feature>
<feature type="transmembrane region" description="Helical" evidence="1">
    <location>
        <begin position="103"/>
        <end position="124"/>
    </location>
</feature>
<keyword evidence="1" id="KW-0812">Transmembrane</keyword>
<sequence>MLNIDREKLAKLAGEEFKKQRTFLVILSILLLAGGIFCIINPMISGIAVSTVLGVLLIIGGVGAIVSILSTVIYTGWSRLFGFIIGLIYIIVGYSFIKDPLQSLVALAILVAALFIIGGVIRLYVGFQQISSAGGWLQIIIGLLDFFIAYLLIGNGPITSITLLTTLIGIEMVFSSFSLFTLLSVFKGISKNN</sequence>
<evidence type="ECO:0000313" key="3">
    <source>
        <dbReference type="EMBL" id="SUC30297.1"/>
    </source>
</evidence>
<gene>
    <name evidence="3" type="primary">hdeD</name>
    <name evidence="3" type="ORF">NCTC11801_01222</name>
    <name evidence="2" type="ORF">QDQ51_16215</name>
</gene>
<accession>A0A1B8SP98</accession>
<protein>
    <submittedName>
        <fullName evidence="3">Acid-resistance membrane protein</fullName>
    </submittedName>
    <submittedName>
        <fullName evidence="2">HdeD family acid-resistance protein</fullName>
    </submittedName>
</protein>
<reference evidence="2" key="3">
    <citation type="submission" date="2023-10" db="EMBL/GenBank/DDBJ databases">
        <title>Analysis of Resistance Genes of Carbapenem-resistant Providencia rettgeri.</title>
        <authorList>
            <person name="Liu M."/>
        </authorList>
    </citation>
    <scope>NUCLEOTIDE SEQUENCE</scope>
    <source>
        <strain evidence="2">QITACRE101</strain>
    </source>
</reference>
<dbReference type="NCBIfam" id="NF007577">
    <property type="entry name" value="PRK10209.1"/>
    <property type="match status" value="1"/>
</dbReference>
<name>A0A1B8SP98_PRORE</name>
<evidence type="ECO:0000256" key="1">
    <source>
        <dbReference type="SAM" id="Phobius"/>
    </source>
</evidence>
<dbReference type="Proteomes" id="UP000254208">
    <property type="component" value="Unassembled WGS sequence"/>
</dbReference>
<dbReference type="AlphaFoldDB" id="A0A1B8SP98"/>
<dbReference type="OrthoDB" id="6591996at2"/>
<dbReference type="PANTHER" id="PTHR34989:SF1">
    <property type="entry name" value="PROTEIN HDED"/>
    <property type="match status" value="1"/>
</dbReference>
<dbReference type="PANTHER" id="PTHR34989">
    <property type="entry name" value="PROTEIN HDED"/>
    <property type="match status" value="1"/>
</dbReference>
<feature type="transmembrane region" description="Helical" evidence="1">
    <location>
        <begin position="80"/>
        <end position="97"/>
    </location>
</feature>
<dbReference type="InterPro" id="IPR005325">
    <property type="entry name" value="DUF308_memb"/>
</dbReference>
<proteinExistence type="predicted"/>
<feature type="transmembrane region" description="Helical" evidence="1">
    <location>
        <begin position="21"/>
        <end position="44"/>
    </location>
</feature>
<evidence type="ECO:0000313" key="2">
    <source>
        <dbReference type="EMBL" id="MDH2306956.1"/>
    </source>
</evidence>
<dbReference type="GeneID" id="93672256"/>
<dbReference type="Pfam" id="PF03729">
    <property type="entry name" value="DUF308"/>
    <property type="match status" value="2"/>
</dbReference>
<feature type="transmembrane region" description="Helical" evidence="1">
    <location>
        <begin position="50"/>
        <end position="73"/>
    </location>
</feature>